<name>F4QP50_9CAUL</name>
<keyword evidence="3 5" id="KW-1133">Transmembrane helix</keyword>
<feature type="transmembrane region" description="Helical" evidence="5">
    <location>
        <begin position="202"/>
        <end position="224"/>
    </location>
</feature>
<feature type="transmembrane region" description="Helical" evidence="5">
    <location>
        <begin position="119"/>
        <end position="138"/>
    </location>
</feature>
<feature type="transmembrane region" description="Helical" evidence="5">
    <location>
        <begin position="89"/>
        <end position="110"/>
    </location>
</feature>
<feature type="transmembrane region" description="Helical" evidence="5">
    <location>
        <begin position="231"/>
        <end position="253"/>
    </location>
</feature>
<dbReference type="GO" id="GO:0016020">
    <property type="term" value="C:membrane"/>
    <property type="evidence" value="ECO:0007669"/>
    <property type="project" value="UniProtKB-SubCell"/>
</dbReference>
<evidence type="ECO:0000313" key="8">
    <source>
        <dbReference type="Proteomes" id="UP000006512"/>
    </source>
</evidence>
<organism evidence="7 8">
    <name type="scientific">Asticcacaulis biprosthecium C19</name>
    <dbReference type="NCBI Taxonomy" id="715226"/>
    <lineage>
        <taxon>Bacteria</taxon>
        <taxon>Pseudomonadati</taxon>
        <taxon>Pseudomonadota</taxon>
        <taxon>Alphaproteobacteria</taxon>
        <taxon>Caulobacterales</taxon>
        <taxon>Caulobacteraceae</taxon>
        <taxon>Asticcacaulis</taxon>
    </lineage>
</organism>
<feature type="domain" description="EamA" evidence="6">
    <location>
        <begin position="148"/>
        <end position="278"/>
    </location>
</feature>
<dbReference type="AlphaFoldDB" id="F4QP50"/>
<accession>F4QP50</accession>
<feature type="transmembrane region" description="Helical" evidence="5">
    <location>
        <begin position="63"/>
        <end position="83"/>
    </location>
</feature>
<protein>
    <recommendedName>
        <fullName evidence="6">EamA domain-containing protein</fullName>
    </recommendedName>
</protein>
<sequence length="294" mass="30696">MNLSKLIVLAAIWGSSFLFMRVAAHEVAPPFLIALRVGLGALLLVAVALWQRKALDIRAHWKHFLILGLLNTAVPFTLFAFAAQTLPASLMSILNATAPIFGTVISVVWLRTAMTWKSGLGLVLGIAGVAILVGLDTATVSPGILLAVGAGLAAGFLYGLASVYAKQAKSVDGFSNAHGSLWAACLFMFPVAPFYAPAVAVSVPVIWSIVAVGILCSGIAYLLYFNLIDQIGAAPTLSVGFLIPVFGVLWGALILHEPIGLQTVLGGAVVLVGTALITGFNPLAMIRRKPVSIS</sequence>
<evidence type="ECO:0000256" key="1">
    <source>
        <dbReference type="ARBA" id="ARBA00004141"/>
    </source>
</evidence>
<keyword evidence="8" id="KW-1185">Reference proteome</keyword>
<comment type="subcellular location">
    <subcellularLocation>
        <location evidence="1">Membrane</location>
        <topology evidence="1">Multi-pass membrane protein</topology>
    </subcellularLocation>
</comment>
<dbReference type="Proteomes" id="UP000006512">
    <property type="component" value="Unassembled WGS sequence"/>
</dbReference>
<dbReference type="InterPro" id="IPR050638">
    <property type="entry name" value="AA-Vitamin_Transporters"/>
</dbReference>
<keyword evidence="4 5" id="KW-0472">Membrane</keyword>
<dbReference type="InterPro" id="IPR037185">
    <property type="entry name" value="EmrE-like"/>
</dbReference>
<gene>
    <name evidence="7" type="ORF">ABI_25220</name>
</gene>
<feature type="domain" description="EamA" evidence="6">
    <location>
        <begin position="6"/>
        <end position="133"/>
    </location>
</feature>
<dbReference type="Pfam" id="PF00892">
    <property type="entry name" value="EamA"/>
    <property type="match status" value="2"/>
</dbReference>
<dbReference type="eggNOG" id="COG0697">
    <property type="taxonomic scope" value="Bacteria"/>
</dbReference>
<evidence type="ECO:0000256" key="4">
    <source>
        <dbReference type="ARBA" id="ARBA00023136"/>
    </source>
</evidence>
<evidence type="ECO:0000256" key="5">
    <source>
        <dbReference type="SAM" id="Phobius"/>
    </source>
</evidence>
<dbReference type="PANTHER" id="PTHR32322">
    <property type="entry name" value="INNER MEMBRANE TRANSPORTER"/>
    <property type="match status" value="1"/>
</dbReference>
<feature type="transmembrane region" description="Helical" evidence="5">
    <location>
        <begin position="177"/>
        <end position="196"/>
    </location>
</feature>
<reference evidence="8" key="1">
    <citation type="submission" date="2011-03" db="EMBL/GenBank/DDBJ databases">
        <title>Draft genome sequence of Brevundimonas diminuta.</title>
        <authorList>
            <person name="Brown P.J.B."/>
            <person name="Buechlein A."/>
            <person name="Hemmerich C."/>
            <person name="Brun Y.V."/>
        </authorList>
    </citation>
    <scope>NUCLEOTIDE SEQUENCE [LARGE SCALE GENOMIC DNA]</scope>
    <source>
        <strain evidence="8">C19</strain>
    </source>
</reference>
<dbReference type="PANTHER" id="PTHR32322:SF9">
    <property type="entry name" value="AMINO-ACID METABOLITE EFFLUX PUMP-RELATED"/>
    <property type="match status" value="1"/>
</dbReference>
<evidence type="ECO:0000256" key="3">
    <source>
        <dbReference type="ARBA" id="ARBA00022989"/>
    </source>
</evidence>
<dbReference type="HOGENOM" id="CLU_033863_5_2_5"/>
<keyword evidence="2 5" id="KW-0812">Transmembrane</keyword>
<dbReference type="InterPro" id="IPR000620">
    <property type="entry name" value="EamA_dom"/>
</dbReference>
<proteinExistence type="predicted"/>
<feature type="transmembrane region" description="Helical" evidence="5">
    <location>
        <begin position="34"/>
        <end position="51"/>
    </location>
</feature>
<dbReference type="STRING" id="715226.ABI_25220"/>
<evidence type="ECO:0000313" key="7">
    <source>
        <dbReference type="EMBL" id="EGF91108.1"/>
    </source>
</evidence>
<evidence type="ECO:0000259" key="6">
    <source>
        <dbReference type="Pfam" id="PF00892"/>
    </source>
</evidence>
<dbReference type="Gene3D" id="1.10.3730.20">
    <property type="match status" value="1"/>
</dbReference>
<feature type="transmembrane region" description="Helical" evidence="5">
    <location>
        <begin position="259"/>
        <end position="280"/>
    </location>
</feature>
<evidence type="ECO:0000256" key="2">
    <source>
        <dbReference type="ARBA" id="ARBA00022692"/>
    </source>
</evidence>
<dbReference type="SUPFAM" id="SSF103481">
    <property type="entry name" value="Multidrug resistance efflux transporter EmrE"/>
    <property type="match status" value="2"/>
</dbReference>
<dbReference type="EMBL" id="GL883078">
    <property type="protein sequence ID" value="EGF91108.1"/>
    <property type="molecule type" value="Genomic_DNA"/>
</dbReference>
<feature type="transmembrane region" description="Helical" evidence="5">
    <location>
        <begin position="144"/>
        <end position="165"/>
    </location>
</feature>